<keyword evidence="2" id="KW-1185">Reference proteome</keyword>
<dbReference type="RefSeq" id="WP_006115016.1">
    <property type="nucleotide sequence ID" value="NZ_AOJL01000068.1"/>
</dbReference>
<organism evidence="1 2">
    <name type="scientific">Halorubrum coriense DSM 10284</name>
    <dbReference type="NCBI Taxonomy" id="1227466"/>
    <lineage>
        <taxon>Archaea</taxon>
        <taxon>Methanobacteriati</taxon>
        <taxon>Methanobacteriota</taxon>
        <taxon>Stenosarchaea group</taxon>
        <taxon>Halobacteria</taxon>
        <taxon>Halobacteriales</taxon>
        <taxon>Haloferacaceae</taxon>
        <taxon>Halorubrum</taxon>
    </lineage>
</organism>
<protein>
    <recommendedName>
        <fullName evidence="3">SpoVT-AbrB domain-containing protein</fullName>
    </recommendedName>
</protein>
<dbReference type="AlphaFoldDB" id="M0E8F2"/>
<proteinExistence type="predicted"/>
<dbReference type="SUPFAM" id="SSF89447">
    <property type="entry name" value="AbrB/MazE/MraZ-like"/>
    <property type="match status" value="1"/>
</dbReference>
<dbReference type="Proteomes" id="UP000011509">
    <property type="component" value="Unassembled WGS sequence"/>
</dbReference>
<evidence type="ECO:0000313" key="2">
    <source>
        <dbReference type="Proteomes" id="UP000011509"/>
    </source>
</evidence>
<comment type="caution">
    <text evidence="1">The sequence shown here is derived from an EMBL/GenBank/DDBJ whole genome shotgun (WGS) entry which is preliminary data.</text>
</comment>
<gene>
    <name evidence="1" type="ORF">C464_17402</name>
</gene>
<accession>M0E8F2</accession>
<dbReference type="EMBL" id="AOJL01000068">
    <property type="protein sequence ID" value="ELZ42654.1"/>
    <property type="molecule type" value="Genomic_DNA"/>
</dbReference>
<name>M0E8F2_9EURY</name>
<evidence type="ECO:0008006" key="3">
    <source>
        <dbReference type="Google" id="ProtNLM"/>
    </source>
</evidence>
<sequence length="128" mass="14550">MARPRLSDETAEHINDIYREYADQNPPDFETALATVLELASAKLEDDRGWRPGDYARKTMQMVIDDTAKRPEQPSRSASIVDNRADFRAVLDDDGQIEIPVGERRALGLESDDLLEVTVQQFKRDNDT</sequence>
<evidence type="ECO:0000313" key="1">
    <source>
        <dbReference type="EMBL" id="ELZ42654.1"/>
    </source>
</evidence>
<dbReference type="InterPro" id="IPR037914">
    <property type="entry name" value="SpoVT-AbrB_sf"/>
</dbReference>
<reference evidence="1 2" key="1">
    <citation type="journal article" date="2014" name="PLoS Genet.">
        <title>Phylogenetically driven sequencing of extremely halophilic archaea reveals strategies for static and dynamic osmo-response.</title>
        <authorList>
            <person name="Becker E.A."/>
            <person name="Seitzer P.M."/>
            <person name="Tritt A."/>
            <person name="Larsen D."/>
            <person name="Krusor M."/>
            <person name="Yao A.I."/>
            <person name="Wu D."/>
            <person name="Madern D."/>
            <person name="Eisen J.A."/>
            <person name="Darling A.E."/>
            <person name="Facciotti M.T."/>
        </authorList>
    </citation>
    <scope>NUCLEOTIDE SEQUENCE [LARGE SCALE GENOMIC DNA]</scope>
    <source>
        <strain evidence="1 2">DSM 10284</strain>
    </source>
</reference>